<keyword evidence="1" id="KW-0489">Methyltransferase</keyword>
<dbReference type="GO" id="GO:0008168">
    <property type="term" value="F:methyltransferase activity"/>
    <property type="evidence" value="ECO:0007669"/>
    <property type="project" value="UniProtKB-KW"/>
</dbReference>
<keyword evidence="1" id="KW-0808">Transferase</keyword>
<dbReference type="Pfam" id="PF13578">
    <property type="entry name" value="Methyltransf_24"/>
    <property type="match status" value="1"/>
</dbReference>
<dbReference type="RefSeq" id="WP_174973347.1">
    <property type="nucleotide sequence ID" value="NZ_CABVQT010000006.1"/>
</dbReference>
<proteinExistence type="predicted"/>
<dbReference type="EMBL" id="CABVQT010000006">
    <property type="protein sequence ID" value="VWD14286.1"/>
    <property type="molecule type" value="Genomic_DNA"/>
</dbReference>
<protein>
    <submittedName>
        <fullName evidence="1">8-demethyl-8-alpha-L-rhamnosyl tetracenomycin-C 2'-O-methyltransferase</fullName>
        <ecNumber evidence="1">2.1.1.305</ecNumber>
    </submittedName>
</protein>
<accession>A0A6P2Y272</accession>
<dbReference type="InterPro" id="IPR029063">
    <property type="entry name" value="SAM-dependent_MTases_sf"/>
</dbReference>
<dbReference type="Gene3D" id="3.40.50.150">
    <property type="entry name" value="Vaccinia Virus protein VP39"/>
    <property type="match status" value="1"/>
</dbReference>
<dbReference type="EC" id="2.1.1.305" evidence="1"/>
<dbReference type="Proteomes" id="UP000494182">
    <property type="component" value="Unassembled WGS sequence"/>
</dbReference>
<dbReference type="SUPFAM" id="SSF53335">
    <property type="entry name" value="S-adenosyl-L-methionine-dependent methyltransferases"/>
    <property type="match status" value="1"/>
</dbReference>
<reference evidence="1 2" key="1">
    <citation type="submission" date="2019-09" db="EMBL/GenBank/DDBJ databases">
        <authorList>
            <person name="Depoorter E."/>
        </authorList>
    </citation>
    <scope>NUCLEOTIDE SEQUENCE [LARGE SCALE GENOMIC DNA]</scope>
    <source>
        <strain evidence="1">R-71171</strain>
    </source>
</reference>
<sequence>MTSNSICKLYETHEGKVSDKWSHYIDVYDDVFGGIRESVGSLLEIGVQNGGSLEIWAKYFSHATSIVGCDVNEKCGDLIFDDPRIYVVVGDINSEDSRIAIEKRSEYFDVVIDDGSHRSSDVIKSFARYFPMLRDGGVYIVEDLHCSYWPEFEGGLFLRSSAISFFKILIDIVNRNNWGGDEGMFDLLDNFSKIHGVDFRFSDLKEIRSIEFHDSMCVIRRAPESTNILGRRIVAGKYAPVLPEVLQVNGANLQQIQLISQSDFNAHRLREERDFFERLGFREDDVSKMSDADGIDSNSDASRSESGGGCFRVKRMQPDGDFFQIFFNFGAGYFEDLSETRRIKGDGEMEIFEFFIAPGKNLKSLRLDPSNESVVVQVEAITIASEVGDTEFSGKILNNADFRAGATYFFSTSDPQLTIPTIPSELSDRGVSVRVAMRYLNFGWEARVAAVDATFNGYVEQLSRLRQEVAGRQRP</sequence>
<dbReference type="AlphaFoldDB" id="A0A6P2Y272"/>
<gene>
    <name evidence="1" type="primary">elmMI</name>
    <name evidence="1" type="ORF">BCO71171_02719</name>
</gene>
<name>A0A6P2Y272_9BURK</name>
<evidence type="ECO:0000313" key="2">
    <source>
        <dbReference type="Proteomes" id="UP000494182"/>
    </source>
</evidence>
<evidence type="ECO:0000313" key="1">
    <source>
        <dbReference type="EMBL" id="VWD14286.1"/>
    </source>
</evidence>
<organism evidence="1 2">
    <name type="scientific">Burkholderia contaminans</name>
    <dbReference type="NCBI Taxonomy" id="488447"/>
    <lineage>
        <taxon>Bacteria</taxon>
        <taxon>Pseudomonadati</taxon>
        <taxon>Pseudomonadota</taxon>
        <taxon>Betaproteobacteria</taxon>
        <taxon>Burkholderiales</taxon>
        <taxon>Burkholderiaceae</taxon>
        <taxon>Burkholderia</taxon>
        <taxon>Burkholderia cepacia complex</taxon>
    </lineage>
</organism>
<dbReference type="GO" id="GO:0032259">
    <property type="term" value="P:methylation"/>
    <property type="evidence" value="ECO:0007669"/>
    <property type="project" value="UniProtKB-KW"/>
</dbReference>